<keyword evidence="6" id="KW-0508">mRNA splicing</keyword>
<evidence type="ECO:0000256" key="7">
    <source>
        <dbReference type="ARBA" id="ARBA00023242"/>
    </source>
</evidence>
<comment type="subcellular location">
    <subcellularLocation>
        <location evidence="1">Nucleus</location>
    </subcellularLocation>
</comment>
<keyword evidence="8" id="KW-0687">Ribonucleoprotein</keyword>
<evidence type="ECO:0000313" key="12">
    <source>
        <dbReference type="Proteomes" id="UP001165063"/>
    </source>
</evidence>
<dbReference type="CDD" id="cd01722">
    <property type="entry name" value="Sm_F"/>
    <property type="match status" value="1"/>
</dbReference>
<keyword evidence="5" id="KW-0694">RNA-binding</keyword>
<evidence type="ECO:0000256" key="1">
    <source>
        <dbReference type="ARBA" id="ARBA00004123"/>
    </source>
</evidence>
<evidence type="ECO:0000259" key="10">
    <source>
        <dbReference type="PROSITE" id="PS52002"/>
    </source>
</evidence>
<evidence type="ECO:0000256" key="4">
    <source>
        <dbReference type="ARBA" id="ARBA00022728"/>
    </source>
</evidence>
<dbReference type="GO" id="GO:0005685">
    <property type="term" value="C:U1 snRNP"/>
    <property type="evidence" value="ECO:0007669"/>
    <property type="project" value="TreeGrafter"/>
</dbReference>
<evidence type="ECO:0000256" key="8">
    <source>
        <dbReference type="ARBA" id="ARBA00023274"/>
    </source>
</evidence>
<dbReference type="GO" id="GO:0034715">
    <property type="term" value="C:pICln-Sm protein complex"/>
    <property type="evidence" value="ECO:0007669"/>
    <property type="project" value="TreeGrafter"/>
</dbReference>
<dbReference type="InterPro" id="IPR010920">
    <property type="entry name" value="LSM_dom_sf"/>
</dbReference>
<dbReference type="GO" id="GO:0071013">
    <property type="term" value="C:catalytic step 2 spliceosome"/>
    <property type="evidence" value="ECO:0007669"/>
    <property type="project" value="TreeGrafter"/>
</dbReference>
<evidence type="ECO:0000256" key="6">
    <source>
        <dbReference type="ARBA" id="ARBA00023187"/>
    </source>
</evidence>
<dbReference type="PANTHER" id="PTHR11021">
    <property type="entry name" value="SMALL NUCLEAR RIBONUCLEOPROTEIN F SNRNP-F"/>
    <property type="match status" value="1"/>
</dbReference>
<dbReference type="InterPro" id="IPR016487">
    <property type="entry name" value="Lsm6/sSmF"/>
</dbReference>
<dbReference type="InterPro" id="IPR034100">
    <property type="entry name" value="Sm_F"/>
</dbReference>
<dbReference type="InterPro" id="IPR047575">
    <property type="entry name" value="Sm"/>
</dbReference>
<evidence type="ECO:0000313" key="11">
    <source>
        <dbReference type="EMBL" id="GME78265.1"/>
    </source>
</evidence>
<organism evidence="11 12">
    <name type="scientific">Ambrosiozyma monospora</name>
    <name type="common">Yeast</name>
    <name type="synonym">Endomycopsis monosporus</name>
    <dbReference type="NCBI Taxonomy" id="43982"/>
    <lineage>
        <taxon>Eukaryota</taxon>
        <taxon>Fungi</taxon>
        <taxon>Dikarya</taxon>
        <taxon>Ascomycota</taxon>
        <taxon>Saccharomycotina</taxon>
        <taxon>Pichiomycetes</taxon>
        <taxon>Pichiales</taxon>
        <taxon>Pichiaceae</taxon>
        <taxon>Ambrosiozyma</taxon>
    </lineage>
</organism>
<dbReference type="Gene3D" id="2.30.30.100">
    <property type="match status" value="1"/>
</dbReference>
<dbReference type="Pfam" id="PF01423">
    <property type="entry name" value="LSM"/>
    <property type="match status" value="1"/>
</dbReference>
<keyword evidence="3" id="KW-0507">mRNA processing</keyword>
<evidence type="ECO:0000256" key="9">
    <source>
        <dbReference type="ARBA" id="ARBA00030144"/>
    </source>
</evidence>
<dbReference type="PROSITE" id="PS52002">
    <property type="entry name" value="SM"/>
    <property type="match status" value="1"/>
</dbReference>
<name>A0A9W6T7G7_AMBMO</name>
<dbReference type="SMART" id="SM00651">
    <property type="entry name" value="Sm"/>
    <property type="match status" value="1"/>
</dbReference>
<reference evidence="11" key="1">
    <citation type="submission" date="2023-04" db="EMBL/GenBank/DDBJ databases">
        <title>Ambrosiozyma monospora NBRC 1965.</title>
        <authorList>
            <person name="Ichikawa N."/>
            <person name="Sato H."/>
            <person name="Tonouchi N."/>
        </authorList>
    </citation>
    <scope>NUCLEOTIDE SEQUENCE</scope>
    <source>
        <strain evidence="11">NBRC 1965</strain>
    </source>
</reference>
<dbReference type="Proteomes" id="UP001165063">
    <property type="component" value="Unassembled WGS sequence"/>
</dbReference>
<dbReference type="InterPro" id="IPR001163">
    <property type="entry name" value="Sm_dom_euk/arc"/>
</dbReference>
<gene>
    <name evidence="11" type="ORF">Amon01_000977500</name>
</gene>
<dbReference type="PANTHER" id="PTHR11021:SF0">
    <property type="entry name" value="SMALL NUCLEAR RIBONUCLEOPROTEIN F"/>
    <property type="match status" value="1"/>
</dbReference>
<evidence type="ECO:0000256" key="3">
    <source>
        <dbReference type="ARBA" id="ARBA00022664"/>
    </source>
</evidence>
<dbReference type="OrthoDB" id="409625at2759"/>
<keyword evidence="7" id="KW-0539">Nucleus</keyword>
<dbReference type="GO" id="GO:0003723">
    <property type="term" value="F:RNA binding"/>
    <property type="evidence" value="ECO:0007669"/>
    <property type="project" value="UniProtKB-KW"/>
</dbReference>
<dbReference type="GO" id="GO:0000398">
    <property type="term" value="P:mRNA splicing, via spliceosome"/>
    <property type="evidence" value="ECO:0007669"/>
    <property type="project" value="InterPro"/>
</dbReference>
<feature type="domain" description="Sm" evidence="10">
    <location>
        <begin position="7"/>
        <end position="87"/>
    </location>
</feature>
<sequence length="117" mass="13231">MSFQPINPKPFLQSLVSKTVIVKLKFNNIEYHGTLLSVDNYMNLLLDKDVKEIDITKNSNEDAVTELGDELFIRCNNVLWVSEKIANDDTVIPSTTLPETVADEVKEESNDADVEMK</sequence>
<evidence type="ECO:0000256" key="2">
    <source>
        <dbReference type="ARBA" id="ARBA00007927"/>
    </source>
</evidence>
<accession>A0A9W6T7G7</accession>
<protein>
    <recommendedName>
        <fullName evidence="9">Sm protein F</fullName>
    </recommendedName>
</protein>
<evidence type="ECO:0000256" key="5">
    <source>
        <dbReference type="ARBA" id="ARBA00022884"/>
    </source>
</evidence>
<keyword evidence="4" id="KW-0747">Spliceosome</keyword>
<dbReference type="EMBL" id="BSXU01012910">
    <property type="protein sequence ID" value="GME78265.1"/>
    <property type="molecule type" value="Genomic_DNA"/>
</dbReference>
<dbReference type="AlphaFoldDB" id="A0A9W6T7G7"/>
<comment type="similarity">
    <text evidence="2">Belongs to the snRNP Sm proteins family. SmF/LSm6 subfamily.</text>
</comment>
<dbReference type="SUPFAM" id="SSF50182">
    <property type="entry name" value="Sm-like ribonucleoproteins"/>
    <property type="match status" value="1"/>
</dbReference>
<keyword evidence="12" id="KW-1185">Reference proteome</keyword>
<comment type="caution">
    <text evidence="11">The sequence shown here is derived from an EMBL/GenBank/DDBJ whole genome shotgun (WGS) entry which is preliminary data.</text>
</comment>
<proteinExistence type="inferred from homology"/>